<keyword evidence="4" id="KW-1185">Reference proteome</keyword>
<dbReference type="AlphaFoldDB" id="A0A7W5ZW57"/>
<evidence type="ECO:0000313" key="3">
    <source>
        <dbReference type="EMBL" id="MBB3860349.1"/>
    </source>
</evidence>
<gene>
    <name evidence="3" type="ORF">GGQ88_001615</name>
</gene>
<dbReference type="InterPro" id="IPR013783">
    <property type="entry name" value="Ig-like_fold"/>
</dbReference>
<sequence length="254" mass="26861">MKSFVNRSLFKLAVAASTIIAAPATSTWAMTVQPVVIDLKTSGRDMSQVVTVENTFANPLPVELTVQELALTETGVSPTGKDPGDLLVFPPQALIEPGQTQSFRVQYVGDPALAGSKHYYITVAQLPVKLPEGQSAIQILYNFQVLASVSPAGAKPMLEVRSAEVGKNADGKPVAIVTVGNGSPVHGYLSANKLRIVERDAGGKEQFRRTLSGPEIQQTMGFGLIGGNQTRKITVPVELPLADGKVEATISPEG</sequence>
<evidence type="ECO:0000313" key="4">
    <source>
        <dbReference type="Proteomes" id="UP000562395"/>
    </source>
</evidence>
<evidence type="ECO:0000259" key="2">
    <source>
        <dbReference type="Pfam" id="PF00345"/>
    </source>
</evidence>
<reference evidence="3 4" key="1">
    <citation type="submission" date="2020-08" db="EMBL/GenBank/DDBJ databases">
        <title>Genomic Encyclopedia of Type Strains, Phase IV (KMG-IV): sequencing the most valuable type-strain genomes for metagenomic binning, comparative biology and taxonomic classification.</title>
        <authorList>
            <person name="Goeker M."/>
        </authorList>
    </citation>
    <scope>NUCLEOTIDE SEQUENCE [LARGE SCALE GENOMIC DNA]</scope>
    <source>
        <strain evidence="3 4">DSM 14552</strain>
    </source>
</reference>
<keyword evidence="1" id="KW-0732">Signal</keyword>
<dbReference type="EMBL" id="JACICY010000003">
    <property type="protein sequence ID" value="MBB3860349.1"/>
    <property type="molecule type" value="Genomic_DNA"/>
</dbReference>
<dbReference type="Pfam" id="PF00345">
    <property type="entry name" value="PapD_N"/>
    <property type="match status" value="1"/>
</dbReference>
<feature type="domain" description="Pili assembly chaperone N-terminal" evidence="2">
    <location>
        <begin position="43"/>
        <end position="144"/>
    </location>
</feature>
<dbReference type="Gene3D" id="2.60.40.10">
    <property type="entry name" value="Immunoglobulins"/>
    <property type="match status" value="1"/>
</dbReference>
<dbReference type="RefSeq" id="WP_343057125.1">
    <property type="nucleotide sequence ID" value="NZ_JACICY010000003.1"/>
</dbReference>
<name>A0A7W5ZW57_9SPHN</name>
<accession>A0A7W5ZW57</accession>
<dbReference type="GO" id="GO:0030288">
    <property type="term" value="C:outer membrane-bounded periplasmic space"/>
    <property type="evidence" value="ECO:0007669"/>
    <property type="project" value="InterPro"/>
</dbReference>
<dbReference type="SUPFAM" id="SSF49354">
    <property type="entry name" value="PapD-like"/>
    <property type="match status" value="1"/>
</dbReference>
<organism evidence="3 4">
    <name type="scientific">Novosphingobium hassiacum</name>
    <dbReference type="NCBI Taxonomy" id="173676"/>
    <lineage>
        <taxon>Bacteria</taxon>
        <taxon>Pseudomonadati</taxon>
        <taxon>Pseudomonadota</taxon>
        <taxon>Alphaproteobacteria</taxon>
        <taxon>Sphingomonadales</taxon>
        <taxon>Sphingomonadaceae</taxon>
        <taxon>Novosphingobium</taxon>
    </lineage>
</organism>
<dbReference type="GO" id="GO:0071555">
    <property type="term" value="P:cell wall organization"/>
    <property type="evidence" value="ECO:0007669"/>
    <property type="project" value="InterPro"/>
</dbReference>
<feature type="signal peptide" evidence="1">
    <location>
        <begin position="1"/>
        <end position="29"/>
    </location>
</feature>
<evidence type="ECO:0000256" key="1">
    <source>
        <dbReference type="SAM" id="SignalP"/>
    </source>
</evidence>
<proteinExistence type="predicted"/>
<dbReference type="InterPro" id="IPR008962">
    <property type="entry name" value="PapD-like_sf"/>
</dbReference>
<dbReference type="InterPro" id="IPR016147">
    <property type="entry name" value="Pili_assmbl_chaperone_N"/>
</dbReference>
<dbReference type="Proteomes" id="UP000562395">
    <property type="component" value="Unassembled WGS sequence"/>
</dbReference>
<protein>
    <submittedName>
        <fullName evidence="3">P pilus assembly chaperone PapD</fullName>
    </submittedName>
</protein>
<feature type="chain" id="PRO_5030808571" evidence="1">
    <location>
        <begin position="30"/>
        <end position="254"/>
    </location>
</feature>
<comment type="caution">
    <text evidence="3">The sequence shown here is derived from an EMBL/GenBank/DDBJ whole genome shotgun (WGS) entry which is preliminary data.</text>
</comment>